<keyword evidence="5 6" id="KW-0472">Membrane</keyword>
<dbReference type="PANTHER" id="PTHR31645:SF0">
    <property type="entry name" value="OLIGOPEPTIDE TRANSPORTER YGL114W-RELATED"/>
    <property type="match status" value="1"/>
</dbReference>
<dbReference type="GO" id="GO:0035673">
    <property type="term" value="F:oligopeptide transmembrane transporter activity"/>
    <property type="evidence" value="ECO:0007669"/>
    <property type="project" value="InterPro"/>
</dbReference>
<feature type="transmembrane region" description="Helical" evidence="6">
    <location>
        <begin position="605"/>
        <end position="630"/>
    </location>
</feature>
<feature type="transmembrane region" description="Helical" evidence="6">
    <location>
        <begin position="312"/>
        <end position="332"/>
    </location>
</feature>
<evidence type="ECO:0000313" key="7">
    <source>
        <dbReference type="EMBL" id="SUA80729.1"/>
    </source>
</evidence>
<gene>
    <name evidence="7" type="ORF">NCTC13160_03901</name>
</gene>
<protein>
    <submittedName>
        <fullName evidence="7">Oligopeptide transporter, OPT family</fullName>
    </submittedName>
</protein>
<feature type="transmembrane region" description="Helical" evidence="6">
    <location>
        <begin position="141"/>
        <end position="162"/>
    </location>
</feature>
<keyword evidence="2" id="KW-0813">Transport</keyword>
<dbReference type="EMBL" id="UGSG01000001">
    <property type="protein sequence ID" value="SUA80729.1"/>
    <property type="molecule type" value="Genomic_DNA"/>
</dbReference>
<dbReference type="NCBIfam" id="TIGR00728">
    <property type="entry name" value="OPT_sfam"/>
    <property type="match status" value="1"/>
</dbReference>
<feature type="transmembrane region" description="Helical" evidence="6">
    <location>
        <begin position="213"/>
        <end position="233"/>
    </location>
</feature>
<organism evidence="7 8">
    <name type="scientific">Pandoraea pnomenusa</name>
    <dbReference type="NCBI Taxonomy" id="93220"/>
    <lineage>
        <taxon>Bacteria</taxon>
        <taxon>Pseudomonadati</taxon>
        <taxon>Pseudomonadota</taxon>
        <taxon>Betaproteobacteria</taxon>
        <taxon>Burkholderiales</taxon>
        <taxon>Burkholderiaceae</taxon>
        <taxon>Pandoraea</taxon>
    </lineage>
</organism>
<reference evidence="7 8" key="1">
    <citation type="submission" date="2018-06" db="EMBL/GenBank/DDBJ databases">
        <authorList>
            <consortium name="Pathogen Informatics"/>
            <person name="Doyle S."/>
        </authorList>
    </citation>
    <scope>NUCLEOTIDE SEQUENCE [LARGE SCALE GENOMIC DNA]</scope>
    <source>
        <strain evidence="7 8">NCTC13160</strain>
    </source>
</reference>
<feature type="transmembrane region" description="Helical" evidence="6">
    <location>
        <begin position="701"/>
        <end position="719"/>
    </location>
</feature>
<evidence type="ECO:0000256" key="1">
    <source>
        <dbReference type="ARBA" id="ARBA00004141"/>
    </source>
</evidence>
<dbReference type="Proteomes" id="UP000254573">
    <property type="component" value="Unassembled WGS sequence"/>
</dbReference>
<feature type="transmembrane region" description="Helical" evidence="6">
    <location>
        <begin position="551"/>
        <end position="567"/>
    </location>
</feature>
<dbReference type="InterPro" id="IPR045035">
    <property type="entry name" value="YSL-like"/>
</dbReference>
<feature type="transmembrane region" description="Helical" evidence="6">
    <location>
        <begin position="658"/>
        <end position="681"/>
    </location>
</feature>
<keyword evidence="3 6" id="KW-0812">Transmembrane</keyword>
<feature type="transmembrane region" description="Helical" evidence="6">
    <location>
        <begin position="574"/>
        <end position="593"/>
    </location>
</feature>
<accession>A0A378YWA0</accession>
<feature type="transmembrane region" description="Helical" evidence="6">
    <location>
        <begin position="54"/>
        <end position="76"/>
    </location>
</feature>
<evidence type="ECO:0000256" key="6">
    <source>
        <dbReference type="SAM" id="Phobius"/>
    </source>
</evidence>
<sequence>MRVERAFYGVQQEWRCTTEAHTICATFPLGENPPYSYMASHPTRIPDDVSLPELTVRGMILGALITVVFTASNVYLGLKVGLTFSSSIPAAVISMAVLRALRGGNILENNMVQTQASAAGTLSSIIFVLPGLLMIGHWQGFPFGLTLAICASGGILGVLFTIPLRRAMVVDSELPYPEGVAAAEILRVGSEGDGVSSAEGKSPGEASSGVREIAFGGVVSALFAFATTGLKVLGESITAWVPAGAAVFRLTTGFSLALIGAGYLIGIVSGLAILLGIVLSWGIAVPVLTTITPNADGQAIAAFANGLWQHKVRFIGAGTIGVAAIWTLITLAKPMVDGVKTSFAALGQSRGAQGKAVTLARTEQDLSPYWVIGLTLLCVAVWVVTFGIFLADAPLSFGGIATLVICSVVFAVVFGFLVAAACGYMAGLVGSSASPISGIGIVAVVLVSLLILSVSQASGLLDASGGGKLGIALALFTTSAVIAIATISNDNLQDLKTGWLVGATPWRQQVALLVGCVVGAAVIPPVLNLLYNAYGFMDALPRPGMDPSQALSAPQAILMTAIAKGIFTHQLDWSMLGIGALLGVALIAIDAALAKRGGVARVPVIAVGIGIYLPPTVGSVLVIGAVLGWIAHRVLRSRAQAQGKDFAPFAEAAERRGVLLASGLIVGESLVGVAMAMVVGFTGSDAPLAIVGNGFAPTAEWLALIVFSGICIVIVRRVLATGR</sequence>
<feature type="transmembrane region" description="Helical" evidence="6">
    <location>
        <begin position="510"/>
        <end position="531"/>
    </location>
</feature>
<dbReference type="GO" id="GO:0016020">
    <property type="term" value="C:membrane"/>
    <property type="evidence" value="ECO:0007669"/>
    <property type="project" value="UniProtKB-SubCell"/>
</dbReference>
<feature type="transmembrane region" description="Helical" evidence="6">
    <location>
        <begin position="436"/>
        <end position="457"/>
    </location>
</feature>
<comment type="subcellular location">
    <subcellularLocation>
        <location evidence="1">Membrane</location>
        <topology evidence="1">Multi-pass membrane protein</topology>
    </subcellularLocation>
</comment>
<evidence type="ECO:0000256" key="2">
    <source>
        <dbReference type="ARBA" id="ARBA00022448"/>
    </source>
</evidence>
<dbReference type="InterPro" id="IPR004814">
    <property type="entry name" value="Oligopep_transpt"/>
</dbReference>
<dbReference type="InterPro" id="IPR004813">
    <property type="entry name" value="OPT"/>
</dbReference>
<keyword evidence="4 6" id="KW-1133">Transmembrane helix</keyword>
<name>A0A378YWA0_9BURK</name>
<feature type="transmembrane region" description="Helical" evidence="6">
    <location>
        <begin position="82"/>
        <end position="101"/>
    </location>
</feature>
<proteinExistence type="predicted"/>
<dbReference type="Pfam" id="PF03169">
    <property type="entry name" value="OPT"/>
    <property type="match status" value="1"/>
</dbReference>
<feature type="transmembrane region" description="Helical" evidence="6">
    <location>
        <begin position="239"/>
        <end position="264"/>
    </location>
</feature>
<feature type="transmembrane region" description="Helical" evidence="6">
    <location>
        <begin position="397"/>
        <end position="424"/>
    </location>
</feature>
<evidence type="ECO:0000313" key="8">
    <source>
        <dbReference type="Proteomes" id="UP000254573"/>
    </source>
</evidence>
<evidence type="ECO:0000256" key="5">
    <source>
        <dbReference type="ARBA" id="ARBA00023136"/>
    </source>
</evidence>
<dbReference type="PANTHER" id="PTHR31645">
    <property type="entry name" value="OLIGOPEPTIDE TRANSPORTER YGL114W-RELATED"/>
    <property type="match status" value="1"/>
</dbReference>
<dbReference type="AlphaFoldDB" id="A0A378YWA0"/>
<feature type="transmembrane region" description="Helical" evidence="6">
    <location>
        <begin position="369"/>
        <end position="391"/>
    </location>
</feature>
<feature type="transmembrane region" description="Helical" evidence="6">
    <location>
        <begin position="469"/>
        <end position="489"/>
    </location>
</feature>
<evidence type="ECO:0000256" key="4">
    <source>
        <dbReference type="ARBA" id="ARBA00022989"/>
    </source>
</evidence>
<dbReference type="NCBIfam" id="TIGR00733">
    <property type="entry name" value="OPT family oligopeptide transporter"/>
    <property type="match status" value="1"/>
</dbReference>
<feature type="transmembrane region" description="Helical" evidence="6">
    <location>
        <begin position="113"/>
        <end position="135"/>
    </location>
</feature>
<feature type="transmembrane region" description="Helical" evidence="6">
    <location>
        <begin position="271"/>
        <end position="292"/>
    </location>
</feature>
<evidence type="ECO:0000256" key="3">
    <source>
        <dbReference type="ARBA" id="ARBA00022692"/>
    </source>
</evidence>